<reference evidence="1" key="1">
    <citation type="submission" date="2023-01" db="EMBL/GenBank/DDBJ databases">
        <authorList>
            <person name="Van Ghelder C."/>
            <person name="Rancurel C."/>
        </authorList>
    </citation>
    <scope>NUCLEOTIDE SEQUENCE</scope>
    <source>
        <strain evidence="1">CNCM I-4278</strain>
    </source>
</reference>
<accession>A0A9W4UKS1</accession>
<dbReference type="Proteomes" id="UP001152607">
    <property type="component" value="Unassembled WGS sequence"/>
</dbReference>
<proteinExistence type="predicted"/>
<organism evidence="1 2">
    <name type="scientific">Periconia digitata</name>
    <dbReference type="NCBI Taxonomy" id="1303443"/>
    <lineage>
        <taxon>Eukaryota</taxon>
        <taxon>Fungi</taxon>
        <taxon>Dikarya</taxon>
        <taxon>Ascomycota</taxon>
        <taxon>Pezizomycotina</taxon>
        <taxon>Dothideomycetes</taxon>
        <taxon>Pleosporomycetidae</taxon>
        <taxon>Pleosporales</taxon>
        <taxon>Massarineae</taxon>
        <taxon>Periconiaceae</taxon>
        <taxon>Periconia</taxon>
    </lineage>
</organism>
<comment type="caution">
    <text evidence="1">The sequence shown here is derived from an EMBL/GenBank/DDBJ whole genome shotgun (WGS) entry which is preliminary data.</text>
</comment>
<evidence type="ECO:0000313" key="2">
    <source>
        <dbReference type="Proteomes" id="UP001152607"/>
    </source>
</evidence>
<protein>
    <submittedName>
        <fullName evidence="1">Uncharacterized protein</fullName>
    </submittedName>
</protein>
<gene>
    <name evidence="1" type="ORF">PDIGIT_LOCUS10915</name>
</gene>
<keyword evidence="2" id="KW-1185">Reference proteome</keyword>
<dbReference type="AlphaFoldDB" id="A0A9W4UKS1"/>
<name>A0A9W4UKS1_9PLEO</name>
<sequence>MRNPFQTAVAGSPVVGNSRYSVKLGDDTEANPKGIALVNLDSKAQADVAEVAPAPVQPGVQKVEAITAVLNRNHLIAVYVLYVIYRFLKLPTTCYACC</sequence>
<evidence type="ECO:0000313" key="1">
    <source>
        <dbReference type="EMBL" id="CAI6337800.1"/>
    </source>
</evidence>
<dbReference type="EMBL" id="CAOQHR010000007">
    <property type="protein sequence ID" value="CAI6337800.1"/>
    <property type="molecule type" value="Genomic_DNA"/>
</dbReference>